<organism evidence="1 2">
    <name type="scientific">Paenibacillus curdlanolyticus YK9</name>
    <dbReference type="NCBI Taxonomy" id="717606"/>
    <lineage>
        <taxon>Bacteria</taxon>
        <taxon>Bacillati</taxon>
        <taxon>Bacillota</taxon>
        <taxon>Bacilli</taxon>
        <taxon>Bacillales</taxon>
        <taxon>Paenibacillaceae</taxon>
        <taxon>Paenibacillus</taxon>
    </lineage>
</organism>
<sequence>MKALNKLRMEMDAAQGNAYVQVIGKFLIDHLEATPSHAEQLCAADKSIVKSLDAMKAEAKKKQSGGVAMLTDAEGFAVVLKYYGIDADPTMPLSQKVTVAPADTVTQVSPTSEFDVKLDDFL</sequence>
<accession>E0IBR5</accession>
<evidence type="ECO:0000313" key="1">
    <source>
        <dbReference type="EMBL" id="EFM10145.1"/>
    </source>
</evidence>
<dbReference type="STRING" id="717606.PaecuDRAFT_3104"/>
<dbReference type="EMBL" id="AEDD01000008">
    <property type="protein sequence ID" value="EFM10145.1"/>
    <property type="molecule type" value="Genomic_DNA"/>
</dbReference>
<dbReference type="eggNOG" id="ENOG5033045">
    <property type="taxonomic scope" value="Bacteria"/>
</dbReference>
<reference evidence="1 2" key="1">
    <citation type="submission" date="2010-07" db="EMBL/GenBank/DDBJ databases">
        <title>The draft genome of Paenibacillus curdlanolyticus YK9.</title>
        <authorList>
            <consortium name="US DOE Joint Genome Institute (JGI-PGF)"/>
            <person name="Lucas S."/>
            <person name="Copeland A."/>
            <person name="Lapidus A."/>
            <person name="Cheng J.-F."/>
            <person name="Bruce D."/>
            <person name="Goodwin L."/>
            <person name="Pitluck S."/>
            <person name="Land M.L."/>
            <person name="Hauser L."/>
            <person name="Chang Y.-J."/>
            <person name="Jeffries C."/>
            <person name="Anderson I.J."/>
            <person name="Johnson E."/>
            <person name="Loganathan U."/>
            <person name="Mulhopadhyay B."/>
            <person name="Kyrpides N."/>
            <person name="Woyke T.J."/>
        </authorList>
    </citation>
    <scope>NUCLEOTIDE SEQUENCE [LARGE SCALE GENOMIC DNA]</scope>
    <source>
        <strain evidence="1 2">YK9</strain>
    </source>
</reference>
<name>E0IBR5_9BACL</name>
<proteinExistence type="predicted"/>
<keyword evidence="2" id="KW-1185">Reference proteome</keyword>
<gene>
    <name evidence="1" type="ORF">PaecuDRAFT_3104</name>
</gene>
<evidence type="ECO:0000313" key="2">
    <source>
        <dbReference type="Proteomes" id="UP000005387"/>
    </source>
</evidence>
<protein>
    <submittedName>
        <fullName evidence="1">Uncharacterized protein</fullName>
    </submittedName>
</protein>
<dbReference type="AlphaFoldDB" id="E0IBR5"/>
<dbReference type="RefSeq" id="WP_006039092.1">
    <property type="nucleotide sequence ID" value="NZ_AEDD01000008.1"/>
</dbReference>
<dbReference type="OrthoDB" id="2375727at2"/>
<dbReference type="Proteomes" id="UP000005387">
    <property type="component" value="Unassembled WGS sequence"/>
</dbReference>